<dbReference type="GO" id="GO:0033962">
    <property type="term" value="P:P-body assembly"/>
    <property type="evidence" value="ECO:0007669"/>
    <property type="project" value="TreeGrafter"/>
</dbReference>
<keyword evidence="2" id="KW-1185">Reference proteome</keyword>
<name>A0AA86SGT1_9FABA</name>
<sequence>MYTRNGFWCSECLSCNYNMGNSSFWQASFDEFFGLLTKYCMNKYHSIMQSMLVQGTSNVDYVGLDAAKANSREMPVELLRASLPLTLMSARGSYYWILLNTPFLWLDLTAILRG</sequence>
<dbReference type="PANTHER" id="PTHR21551:SF25">
    <property type="entry name" value="TOPOISOMERASE II-ASSOCIATED PROTEIN PAT1"/>
    <property type="match status" value="1"/>
</dbReference>
<dbReference type="EMBL" id="OY731402">
    <property type="protein sequence ID" value="CAJ1958072.1"/>
    <property type="molecule type" value="Genomic_DNA"/>
</dbReference>
<dbReference type="GO" id="GO:0000932">
    <property type="term" value="C:P-body"/>
    <property type="evidence" value="ECO:0007669"/>
    <property type="project" value="TreeGrafter"/>
</dbReference>
<dbReference type="Gramene" id="rna-AYBTSS11_LOCUS17541">
    <property type="protein sequence ID" value="CAJ1958072.1"/>
    <property type="gene ID" value="gene-AYBTSS11_LOCUS17541"/>
</dbReference>
<dbReference type="Proteomes" id="UP001189624">
    <property type="component" value="Chromosome 5"/>
</dbReference>
<dbReference type="PANTHER" id="PTHR21551">
    <property type="entry name" value="TOPOISOMERASE II-ASSOCIATED PROTEIN PAT1"/>
    <property type="match status" value="1"/>
</dbReference>
<dbReference type="InterPro" id="IPR039900">
    <property type="entry name" value="Pat1-like"/>
</dbReference>
<evidence type="ECO:0000313" key="1">
    <source>
        <dbReference type="EMBL" id="CAJ1958072.1"/>
    </source>
</evidence>
<accession>A0AA86SGT1</accession>
<proteinExistence type="predicted"/>
<evidence type="ECO:0000313" key="2">
    <source>
        <dbReference type="Proteomes" id="UP001189624"/>
    </source>
</evidence>
<gene>
    <name evidence="1" type="ORF">AYBTSS11_LOCUS17541</name>
</gene>
<dbReference type="AlphaFoldDB" id="A0AA86SGT1"/>
<reference evidence="1" key="1">
    <citation type="submission" date="2023-10" db="EMBL/GenBank/DDBJ databases">
        <authorList>
            <person name="Domelevo Entfellner J.-B."/>
        </authorList>
    </citation>
    <scope>NUCLEOTIDE SEQUENCE</scope>
</reference>
<dbReference type="GO" id="GO:0000290">
    <property type="term" value="P:deadenylation-dependent decapping of nuclear-transcribed mRNA"/>
    <property type="evidence" value="ECO:0007669"/>
    <property type="project" value="InterPro"/>
</dbReference>
<protein>
    <submittedName>
        <fullName evidence="1">Uncharacterized protein</fullName>
    </submittedName>
</protein>
<organism evidence="1 2">
    <name type="scientific">Sphenostylis stenocarpa</name>
    <dbReference type="NCBI Taxonomy" id="92480"/>
    <lineage>
        <taxon>Eukaryota</taxon>
        <taxon>Viridiplantae</taxon>
        <taxon>Streptophyta</taxon>
        <taxon>Embryophyta</taxon>
        <taxon>Tracheophyta</taxon>
        <taxon>Spermatophyta</taxon>
        <taxon>Magnoliopsida</taxon>
        <taxon>eudicotyledons</taxon>
        <taxon>Gunneridae</taxon>
        <taxon>Pentapetalae</taxon>
        <taxon>rosids</taxon>
        <taxon>fabids</taxon>
        <taxon>Fabales</taxon>
        <taxon>Fabaceae</taxon>
        <taxon>Papilionoideae</taxon>
        <taxon>50 kb inversion clade</taxon>
        <taxon>NPAAA clade</taxon>
        <taxon>indigoferoid/millettioid clade</taxon>
        <taxon>Phaseoleae</taxon>
        <taxon>Sphenostylis</taxon>
    </lineage>
</organism>
<dbReference type="GO" id="GO:0003723">
    <property type="term" value="F:RNA binding"/>
    <property type="evidence" value="ECO:0007669"/>
    <property type="project" value="TreeGrafter"/>
</dbReference>